<feature type="region of interest" description="Disordered" evidence="2">
    <location>
        <begin position="25"/>
        <end position="46"/>
    </location>
</feature>
<reference evidence="3" key="1">
    <citation type="submission" date="2021-07" db="EMBL/GenBank/DDBJ databases">
        <authorList>
            <person name="Durling M."/>
        </authorList>
    </citation>
    <scope>NUCLEOTIDE SEQUENCE</scope>
</reference>
<gene>
    <name evidence="3" type="ORF">HYALB_00001194</name>
</gene>
<dbReference type="OrthoDB" id="3545932at2759"/>
<feature type="region of interest" description="Disordered" evidence="2">
    <location>
        <begin position="204"/>
        <end position="244"/>
    </location>
</feature>
<feature type="compositionally biased region" description="Basic and acidic residues" evidence="2">
    <location>
        <begin position="204"/>
        <end position="220"/>
    </location>
</feature>
<evidence type="ECO:0000256" key="2">
    <source>
        <dbReference type="SAM" id="MobiDB-lite"/>
    </source>
</evidence>
<sequence>MPPKPKDKPTSPHKPKDLRKFLQREILRDQLKPPSGGPKRGKRDEVSSLASLFTSTPEEDQTDKLLDQSASCCDVDSIFGDEILTHEEIQKQKLDKFLEETEARHAKVKTTKSEDGFDKGDYNTRIEELRSGLRELAVLELDANQRERSLIQRQKEALRAEISFSERNKKVPREDLSLDELNKEIRQLPPPMSPWEIKRLERTQKREAKKAAEELARTLEEGTQSPKTPKRRRDPAEADLDGEGLLELHGEKMFKKSKSKKPAIPVGRWRSDIHDYFPESEIIEAEHLFRDMCKEDRMLFRRELADAGEKMVKANRSKRKAAWLWDNDSWFGGALRSE</sequence>
<accession>A0A9N9LEA3</accession>
<protein>
    <submittedName>
        <fullName evidence="3">Uncharacterized protein</fullName>
    </submittedName>
</protein>
<feature type="coiled-coil region" evidence="1">
    <location>
        <begin position="141"/>
        <end position="168"/>
    </location>
</feature>
<comment type="caution">
    <text evidence="3">The sequence shown here is derived from an EMBL/GenBank/DDBJ whole genome shotgun (WGS) entry which is preliminary data.</text>
</comment>
<evidence type="ECO:0000313" key="4">
    <source>
        <dbReference type="Proteomes" id="UP000701801"/>
    </source>
</evidence>
<keyword evidence="4" id="KW-1185">Reference proteome</keyword>
<evidence type="ECO:0000313" key="3">
    <source>
        <dbReference type="EMBL" id="CAG8972503.1"/>
    </source>
</evidence>
<organism evidence="3 4">
    <name type="scientific">Hymenoscyphus albidus</name>
    <dbReference type="NCBI Taxonomy" id="595503"/>
    <lineage>
        <taxon>Eukaryota</taxon>
        <taxon>Fungi</taxon>
        <taxon>Dikarya</taxon>
        <taxon>Ascomycota</taxon>
        <taxon>Pezizomycotina</taxon>
        <taxon>Leotiomycetes</taxon>
        <taxon>Helotiales</taxon>
        <taxon>Helotiaceae</taxon>
        <taxon>Hymenoscyphus</taxon>
    </lineage>
</organism>
<name>A0A9N9LEA3_9HELO</name>
<proteinExistence type="predicted"/>
<evidence type="ECO:0000256" key="1">
    <source>
        <dbReference type="SAM" id="Coils"/>
    </source>
</evidence>
<dbReference type="AlphaFoldDB" id="A0A9N9LEA3"/>
<keyword evidence="1" id="KW-0175">Coiled coil</keyword>
<dbReference type="Proteomes" id="UP000701801">
    <property type="component" value="Unassembled WGS sequence"/>
</dbReference>
<dbReference type="EMBL" id="CAJVRM010000045">
    <property type="protein sequence ID" value="CAG8972503.1"/>
    <property type="molecule type" value="Genomic_DNA"/>
</dbReference>